<evidence type="ECO:0000313" key="10">
    <source>
        <dbReference type="Proteomes" id="UP000030361"/>
    </source>
</evidence>
<keyword evidence="10" id="KW-1185">Reference proteome</keyword>
<dbReference type="GO" id="GO:0008784">
    <property type="term" value="F:alanine racemase activity"/>
    <property type="evidence" value="ECO:0007669"/>
    <property type="project" value="UniProtKB-UniRule"/>
</dbReference>
<dbReference type="FunFam" id="3.20.20.10:FF:000002">
    <property type="entry name" value="Alanine racemase"/>
    <property type="match status" value="1"/>
</dbReference>
<dbReference type="UniPathway" id="UPA00042">
    <property type="reaction ID" value="UER00497"/>
</dbReference>
<dbReference type="Gene3D" id="3.20.20.10">
    <property type="entry name" value="Alanine racemase"/>
    <property type="match status" value="1"/>
</dbReference>
<dbReference type="OrthoDB" id="9813814at2"/>
<feature type="active site" description="Proton acceptor; specific for L-alanine" evidence="5">
    <location>
        <position position="270"/>
    </location>
</feature>
<evidence type="ECO:0000256" key="2">
    <source>
        <dbReference type="ARBA" id="ARBA00001933"/>
    </source>
</evidence>
<dbReference type="InterPro" id="IPR029066">
    <property type="entry name" value="PLP-binding_barrel"/>
</dbReference>
<comment type="catalytic activity">
    <reaction evidence="1 5">
        <text>L-alanine = D-alanine</text>
        <dbReference type="Rhea" id="RHEA:20249"/>
        <dbReference type="ChEBI" id="CHEBI:57416"/>
        <dbReference type="ChEBI" id="CHEBI:57972"/>
        <dbReference type="EC" id="5.1.1.1"/>
    </reaction>
</comment>
<dbReference type="Gene3D" id="2.40.37.10">
    <property type="entry name" value="Lyase, Ornithine Decarboxylase, Chain A, domain 1"/>
    <property type="match status" value="1"/>
</dbReference>
<feature type="binding site" evidence="5 7">
    <location>
        <position position="317"/>
    </location>
    <ligand>
        <name>substrate</name>
    </ligand>
</feature>
<dbReference type="RefSeq" id="WP_035168671.1">
    <property type="nucleotide sequence ID" value="NZ_CP018906.1"/>
</dbReference>
<sequence length="374" mass="41058">MVVSMMRNSQVIINQQAIFDNVANSRQQLDSKSDLFVVVKANGYGHGAVQVANVAKKAGATGFCVALIDEAMELREAGILEPILVLGISDPQWAPVAAENNISLTISSPEWVKQAQSILSVARCDSKLKIHVALDTGMGRIGFQTPEELQSALKVINESAGQIEFEGIFTHFATADEPDDAYFKQQYDKFNAFMDVVESRPKYVHVANSATSLWHKICGGNMIRLGIAAYGLNPSQRAITELPYNLEPALSLESSLIHVKEVKAGTHIGYGATYEAKQDEWIGTVPIGYADGIARKLQGFSVLVNGHRCEIVGRVCMDQIMIRLDRQYNYGTKVVIIGKSGDEQNTAEDLAEYIGTINYEVICGLQPRLKRVYV</sequence>
<evidence type="ECO:0000256" key="3">
    <source>
        <dbReference type="ARBA" id="ARBA00022898"/>
    </source>
</evidence>
<gene>
    <name evidence="9" type="ORF">PL11_007240</name>
</gene>
<comment type="cofactor">
    <cofactor evidence="2 5 6">
        <name>pyridoxal 5'-phosphate</name>
        <dbReference type="ChEBI" id="CHEBI:597326"/>
    </cofactor>
</comment>
<keyword evidence="3 5" id="KW-0663">Pyridoxal phosphate</keyword>
<dbReference type="GO" id="GO:0009252">
    <property type="term" value="P:peptidoglycan biosynthetic process"/>
    <property type="evidence" value="ECO:0007669"/>
    <property type="project" value="TreeGrafter"/>
</dbReference>
<evidence type="ECO:0000256" key="6">
    <source>
        <dbReference type="PIRSR" id="PIRSR600821-50"/>
    </source>
</evidence>
<dbReference type="CDD" id="cd00430">
    <property type="entry name" value="PLPDE_III_AR"/>
    <property type="match status" value="1"/>
</dbReference>
<dbReference type="KEGG" id="lcu:PL11_007240"/>
<evidence type="ECO:0000259" key="8">
    <source>
        <dbReference type="SMART" id="SM01005"/>
    </source>
</evidence>
<dbReference type="SUPFAM" id="SSF50621">
    <property type="entry name" value="Alanine racemase C-terminal domain-like"/>
    <property type="match status" value="1"/>
</dbReference>
<dbReference type="HAMAP" id="MF_01201">
    <property type="entry name" value="Ala_racemase"/>
    <property type="match status" value="1"/>
</dbReference>
<comment type="similarity">
    <text evidence="5">Belongs to the alanine racemase family.</text>
</comment>
<dbReference type="NCBIfam" id="TIGR00492">
    <property type="entry name" value="alr"/>
    <property type="match status" value="1"/>
</dbReference>
<evidence type="ECO:0000256" key="4">
    <source>
        <dbReference type="ARBA" id="ARBA00023235"/>
    </source>
</evidence>
<feature type="active site" description="Proton acceptor; specific for D-alanine" evidence="5">
    <location>
        <position position="40"/>
    </location>
</feature>
<keyword evidence="4 5" id="KW-0413">Isomerase</keyword>
<comment type="pathway">
    <text evidence="5">Amino-acid biosynthesis; D-alanine biosynthesis; D-alanine from L-alanine: step 1/1.</text>
</comment>
<proteinExistence type="inferred from homology"/>
<feature type="modified residue" description="N6-(pyridoxal phosphate)lysine" evidence="5 6">
    <location>
        <position position="40"/>
    </location>
</feature>
<dbReference type="SUPFAM" id="SSF51419">
    <property type="entry name" value="PLP-binding barrel"/>
    <property type="match status" value="1"/>
</dbReference>
<dbReference type="PANTHER" id="PTHR30511">
    <property type="entry name" value="ALANINE RACEMASE"/>
    <property type="match status" value="1"/>
</dbReference>
<name>A0A1S6QJC0_9LACO</name>
<dbReference type="InterPro" id="IPR011079">
    <property type="entry name" value="Ala_racemase_C"/>
</dbReference>
<evidence type="ECO:0000256" key="7">
    <source>
        <dbReference type="PIRSR" id="PIRSR600821-52"/>
    </source>
</evidence>
<dbReference type="Proteomes" id="UP000030361">
    <property type="component" value="Chromosome"/>
</dbReference>
<dbReference type="GO" id="GO:0030170">
    <property type="term" value="F:pyridoxal phosphate binding"/>
    <property type="evidence" value="ECO:0007669"/>
    <property type="project" value="UniProtKB-UniRule"/>
</dbReference>
<evidence type="ECO:0000256" key="5">
    <source>
        <dbReference type="HAMAP-Rule" id="MF_01201"/>
    </source>
</evidence>
<protein>
    <recommendedName>
        <fullName evidence="5">Alanine racemase</fullName>
        <ecNumber evidence="5">5.1.1.1</ecNumber>
    </recommendedName>
</protein>
<dbReference type="PROSITE" id="PS00395">
    <property type="entry name" value="ALANINE_RACEMASE"/>
    <property type="match status" value="1"/>
</dbReference>
<dbReference type="GO" id="GO:0030632">
    <property type="term" value="P:D-alanine biosynthetic process"/>
    <property type="evidence" value="ECO:0007669"/>
    <property type="project" value="UniProtKB-UniRule"/>
</dbReference>
<dbReference type="PANTHER" id="PTHR30511:SF0">
    <property type="entry name" value="ALANINE RACEMASE, CATABOLIC-RELATED"/>
    <property type="match status" value="1"/>
</dbReference>
<dbReference type="Pfam" id="PF00842">
    <property type="entry name" value="Ala_racemase_C"/>
    <property type="match status" value="1"/>
</dbReference>
<dbReference type="EMBL" id="CP018906">
    <property type="protein sequence ID" value="AQW21728.1"/>
    <property type="molecule type" value="Genomic_DNA"/>
</dbReference>
<dbReference type="InterPro" id="IPR000821">
    <property type="entry name" value="Ala_racemase"/>
</dbReference>
<dbReference type="GO" id="GO:0005829">
    <property type="term" value="C:cytosol"/>
    <property type="evidence" value="ECO:0007669"/>
    <property type="project" value="TreeGrafter"/>
</dbReference>
<dbReference type="Pfam" id="PF01168">
    <property type="entry name" value="Ala_racemase_N"/>
    <property type="match status" value="1"/>
</dbReference>
<dbReference type="PRINTS" id="PR00992">
    <property type="entry name" value="ALARACEMASE"/>
</dbReference>
<dbReference type="EC" id="5.1.1.1" evidence="5"/>
<reference evidence="9 10" key="1">
    <citation type="journal article" date="2015" name="Genome Announc.">
        <title>Genome Sequence of Lactobacillus curieae CCTCC M 2011381T, a Novel Producer of Gamma-aminobutyric Acid.</title>
        <authorList>
            <person name="Wang Y."/>
            <person name="Wang Y."/>
            <person name="Lang C."/>
            <person name="Wei D."/>
            <person name="Xu P."/>
            <person name="Xie J."/>
        </authorList>
    </citation>
    <scope>NUCLEOTIDE SEQUENCE [LARGE SCALE GENOMIC DNA]</scope>
    <source>
        <strain evidence="9 10">CCTCC M 2011381</strain>
    </source>
</reference>
<dbReference type="AlphaFoldDB" id="A0A1S6QJC0"/>
<comment type="function">
    <text evidence="5">Catalyzes the interconversion of L-alanine and D-alanine. May also act on other amino acids.</text>
</comment>
<feature type="domain" description="Alanine racemase C-terminal" evidence="8">
    <location>
        <begin position="249"/>
        <end position="374"/>
    </location>
</feature>
<dbReference type="eggNOG" id="COG0787">
    <property type="taxonomic scope" value="Bacteria"/>
</dbReference>
<organism evidence="9 10">
    <name type="scientific">Lentilactobacillus curieae</name>
    <dbReference type="NCBI Taxonomy" id="1138822"/>
    <lineage>
        <taxon>Bacteria</taxon>
        <taxon>Bacillati</taxon>
        <taxon>Bacillota</taxon>
        <taxon>Bacilli</taxon>
        <taxon>Lactobacillales</taxon>
        <taxon>Lactobacillaceae</taxon>
        <taxon>Lentilactobacillus</taxon>
    </lineage>
</organism>
<feature type="binding site" evidence="5 7">
    <location>
        <position position="140"/>
    </location>
    <ligand>
        <name>substrate</name>
    </ligand>
</feature>
<dbReference type="InterPro" id="IPR020622">
    <property type="entry name" value="Ala_racemase_pyridoxalP-BS"/>
</dbReference>
<dbReference type="InterPro" id="IPR001608">
    <property type="entry name" value="Ala_racemase_N"/>
</dbReference>
<accession>A0A1S6QJC0</accession>
<evidence type="ECO:0000313" key="9">
    <source>
        <dbReference type="EMBL" id="AQW21728.1"/>
    </source>
</evidence>
<dbReference type="SMART" id="SM01005">
    <property type="entry name" value="Ala_racemase_C"/>
    <property type="match status" value="1"/>
</dbReference>
<dbReference type="InterPro" id="IPR009006">
    <property type="entry name" value="Ala_racemase/Decarboxylase_C"/>
</dbReference>
<dbReference type="FunFam" id="2.40.37.10:FF:000006">
    <property type="entry name" value="Alanine racemase"/>
    <property type="match status" value="1"/>
</dbReference>
<evidence type="ECO:0000256" key="1">
    <source>
        <dbReference type="ARBA" id="ARBA00000316"/>
    </source>
</evidence>